<feature type="compositionally biased region" description="Pro residues" evidence="1">
    <location>
        <begin position="310"/>
        <end position="322"/>
    </location>
</feature>
<keyword evidence="4" id="KW-1185">Reference proteome</keyword>
<feature type="domain" description="KATNIP" evidence="2">
    <location>
        <begin position="535"/>
        <end position="664"/>
    </location>
</feature>
<dbReference type="Proteomes" id="UP001363151">
    <property type="component" value="Unassembled WGS sequence"/>
</dbReference>
<feature type="compositionally biased region" description="Low complexity" evidence="1">
    <location>
        <begin position="296"/>
        <end position="309"/>
    </location>
</feature>
<feature type="region of interest" description="Disordered" evidence="1">
    <location>
        <begin position="296"/>
        <end position="329"/>
    </location>
</feature>
<dbReference type="Pfam" id="PF14652">
    <property type="entry name" value="DUF4457"/>
    <property type="match status" value="3"/>
</dbReference>
<protein>
    <recommendedName>
        <fullName evidence="2">KATNIP domain-containing protein</fullName>
    </recommendedName>
</protein>
<evidence type="ECO:0000256" key="1">
    <source>
        <dbReference type="SAM" id="MobiDB-lite"/>
    </source>
</evidence>
<dbReference type="InterPro" id="IPR026704">
    <property type="entry name" value="KATNIP"/>
</dbReference>
<sequence>MMMQVPVDGPPSPKTAAHMEYLRRLEEATKLKKPRKSAKPVRLAKKEAGFDLHWAGANRQRTGGKLKKAARPLAALAPPENARRTWGRTARASGGAPPAKSDDEYDDDFDESGDEPAAASGGWVLDAAPPSPEVFARTVVPDAAFKQAAPRPPDDGVVEATPEAAPVEAPPGPSSRRGSRRSPPRGATLAAVAAGLEAPAGAVVEEAAAEAAAEAVVEEVPAEAGAEAAPRAGAEAAIGGVADEPGALGARSIEVEVDGRWSSGELPRRARDAKGSGWFDVALTAPAAVPAELAAAAPTPARGAPTPAEEAPPAPKPAPLETPPATTGGAAAALVTPDDAEASGIVADASATLILSTGGDPHYVGLHGLELFDDRGAPVAPVAIAATPAMEGHDPRTPENLCDGVYDTSDELRAAAAGGDAHWVGLTGLRVLGERGPVELDFSKIAATPRDLKSLGHAGDPLDADKLFDGRHATPTRRRAHMWLVPFDGATKPVVDVDLGAPTRVFGLEVHNYNKSPGRRARADAGVEADARRCAPSWGDPYYVGLDGIRLVGEDGREIPVDARRVDAVPRSVRVLGAGFADDARLPANLFSGKRGVPWLAPNLCSYAGEAQLPEENELFVFLDAPRRLAGVALTNYAKTPSRGVRELSLFVDGVLVSRNVLKRADEVAPGEAQHVLFTHDRHDRRPANVEPQDVLCIDENQVRVRSKAMFEPDRALGKFETVDLAARPATSVVR</sequence>
<feature type="domain" description="KATNIP" evidence="2">
    <location>
        <begin position="418"/>
        <end position="518"/>
    </location>
</feature>
<dbReference type="PANTHER" id="PTHR21534:SF0">
    <property type="entry name" value="KATANIN-INTERACTING PROTEIN"/>
    <property type="match status" value="1"/>
</dbReference>
<evidence type="ECO:0000313" key="3">
    <source>
        <dbReference type="EMBL" id="KAK7249781.1"/>
    </source>
</evidence>
<gene>
    <name evidence="3" type="ORF">SO694_00004761</name>
</gene>
<dbReference type="InterPro" id="IPR027859">
    <property type="entry name" value="KATNIP_dom"/>
</dbReference>
<feature type="domain" description="KATNIP" evidence="2">
    <location>
        <begin position="354"/>
        <end position="412"/>
    </location>
</feature>
<dbReference type="EMBL" id="JBBJCI010000040">
    <property type="protein sequence ID" value="KAK7249781.1"/>
    <property type="molecule type" value="Genomic_DNA"/>
</dbReference>
<feature type="region of interest" description="Disordered" evidence="1">
    <location>
        <begin position="54"/>
        <end position="126"/>
    </location>
</feature>
<name>A0ABR1G9F0_AURAN</name>
<reference evidence="3 4" key="1">
    <citation type="submission" date="2024-03" db="EMBL/GenBank/DDBJ databases">
        <title>Aureococcus anophagefferens CCMP1851 and Kratosvirus quantuckense: Draft genome of a second virus-susceptible host strain in the model system.</title>
        <authorList>
            <person name="Chase E."/>
            <person name="Truchon A.R."/>
            <person name="Schepens W."/>
            <person name="Wilhelm S.W."/>
        </authorList>
    </citation>
    <scope>NUCLEOTIDE SEQUENCE [LARGE SCALE GENOMIC DNA]</scope>
    <source>
        <strain evidence="3 4">CCMP1851</strain>
    </source>
</reference>
<evidence type="ECO:0000313" key="4">
    <source>
        <dbReference type="Proteomes" id="UP001363151"/>
    </source>
</evidence>
<evidence type="ECO:0000259" key="2">
    <source>
        <dbReference type="Pfam" id="PF14652"/>
    </source>
</evidence>
<dbReference type="PANTHER" id="PTHR21534">
    <property type="entry name" value="KATANIN-INTERACTING PROTEIN"/>
    <property type="match status" value="1"/>
</dbReference>
<proteinExistence type="predicted"/>
<accession>A0ABR1G9F0</accession>
<feature type="compositionally biased region" description="Acidic residues" evidence="1">
    <location>
        <begin position="103"/>
        <end position="114"/>
    </location>
</feature>
<organism evidence="3 4">
    <name type="scientific">Aureococcus anophagefferens</name>
    <name type="common">Harmful bloom alga</name>
    <dbReference type="NCBI Taxonomy" id="44056"/>
    <lineage>
        <taxon>Eukaryota</taxon>
        <taxon>Sar</taxon>
        <taxon>Stramenopiles</taxon>
        <taxon>Ochrophyta</taxon>
        <taxon>Pelagophyceae</taxon>
        <taxon>Pelagomonadales</taxon>
        <taxon>Pelagomonadaceae</taxon>
        <taxon>Aureococcus</taxon>
    </lineage>
</organism>
<feature type="compositionally biased region" description="Low complexity" evidence="1">
    <location>
        <begin position="158"/>
        <end position="167"/>
    </location>
</feature>
<comment type="caution">
    <text evidence="3">The sequence shown here is derived from an EMBL/GenBank/DDBJ whole genome shotgun (WGS) entry which is preliminary data.</text>
</comment>
<feature type="compositionally biased region" description="Low complexity" evidence="1">
    <location>
        <begin position="71"/>
        <end position="80"/>
    </location>
</feature>
<feature type="region of interest" description="Disordered" evidence="1">
    <location>
        <begin position="147"/>
        <end position="187"/>
    </location>
</feature>